<dbReference type="InterPro" id="IPR011055">
    <property type="entry name" value="Dup_hybrid_motif"/>
</dbReference>
<dbReference type="eggNOG" id="COG0739">
    <property type="taxonomic scope" value="Bacteria"/>
</dbReference>
<organism evidence="4 6">
    <name type="scientific">Corynebacterium imitans</name>
    <dbReference type="NCBI Taxonomy" id="156978"/>
    <lineage>
        <taxon>Bacteria</taxon>
        <taxon>Bacillati</taxon>
        <taxon>Actinomycetota</taxon>
        <taxon>Actinomycetes</taxon>
        <taxon>Mycobacteriales</taxon>
        <taxon>Corynebacteriaceae</taxon>
        <taxon>Corynebacterium</taxon>
    </lineage>
</organism>
<feature type="domain" description="M23ase beta-sheet core" evidence="3">
    <location>
        <begin position="123"/>
        <end position="218"/>
    </location>
</feature>
<dbReference type="CDD" id="cd12797">
    <property type="entry name" value="M23_peptidase"/>
    <property type="match status" value="1"/>
</dbReference>
<dbReference type="OrthoDB" id="1099523at2"/>
<feature type="compositionally biased region" description="Polar residues" evidence="1">
    <location>
        <begin position="77"/>
        <end position="91"/>
    </location>
</feature>
<dbReference type="InterPro" id="IPR016047">
    <property type="entry name" value="M23ase_b-sheet_dom"/>
</dbReference>
<dbReference type="InterPro" id="IPR050570">
    <property type="entry name" value="Cell_wall_metabolism_enzyme"/>
</dbReference>
<dbReference type="PANTHER" id="PTHR21666:SF270">
    <property type="entry name" value="MUREIN HYDROLASE ACTIVATOR ENVC"/>
    <property type="match status" value="1"/>
</dbReference>
<name>A0A076NI77_9CORY</name>
<dbReference type="GO" id="GO:0004222">
    <property type="term" value="F:metalloendopeptidase activity"/>
    <property type="evidence" value="ECO:0007669"/>
    <property type="project" value="TreeGrafter"/>
</dbReference>
<dbReference type="Pfam" id="PF01551">
    <property type="entry name" value="Peptidase_M23"/>
    <property type="match status" value="1"/>
</dbReference>
<dbReference type="Gene3D" id="2.70.70.10">
    <property type="entry name" value="Glucose Permease (Domain IIA)"/>
    <property type="match status" value="1"/>
</dbReference>
<evidence type="ECO:0000256" key="1">
    <source>
        <dbReference type="SAM" id="MobiDB-lite"/>
    </source>
</evidence>
<evidence type="ECO:0000313" key="7">
    <source>
        <dbReference type="Proteomes" id="UP000215374"/>
    </source>
</evidence>
<evidence type="ECO:0000313" key="5">
    <source>
        <dbReference type="EMBL" id="SNV62292.1"/>
    </source>
</evidence>
<dbReference type="STRING" id="156978.CIMIT_03430"/>
<dbReference type="Proteomes" id="UP000028780">
    <property type="component" value="Chromosome"/>
</dbReference>
<sequence>MHRRLLPAVLAAALAFSATPAIAAPVFTLNGAPIATQQEAVQHLASAADSILKDGATLTVGDYSIVYDPRALGQEISSQFTPDSGTSNGGVTMQRGRTSDGRTVVTPTTGTFTSGYGQRWGAMHRGIDIANSLGTPIYSVMDGTVINAGPAQGFGNWVVIQHDGGEVSVYGHMAHYNVAVGQRVRAGEQIAQIGNEGQSTGPHLHFEIKPDGVNQVDPVPWFAQQGIRIA</sequence>
<feature type="signal peptide" evidence="2">
    <location>
        <begin position="1"/>
        <end position="23"/>
    </location>
</feature>
<reference evidence="4 6" key="1">
    <citation type="submission" date="2014-08" db="EMBL/GenBank/DDBJ databases">
        <title>Complete genome sequence of Corynebacterium imitans DSM 44264, isolated from a five-month-old boy with suspected pharyngeal diphtheria.</title>
        <authorList>
            <person name="Mollmann S."/>
            <person name="Albersmeier A."/>
            <person name="Ruckert C."/>
            <person name="Tauch A."/>
        </authorList>
    </citation>
    <scope>NUCLEOTIDE SEQUENCE [LARGE SCALE GENOMIC DNA]</scope>
    <source>
        <strain evidence="4 6">DSM 44264</strain>
    </source>
</reference>
<gene>
    <name evidence="5" type="primary">envC</name>
    <name evidence="4" type="ORF">CIMIT_03430</name>
    <name evidence="5" type="ORF">SAMEA4535761_00752</name>
</gene>
<protein>
    <submittedName>
        <fullName evidence="4">Peptidase M23</fullName>
    </submittedName>
    <submittedName>
        <fullName evidence="5">Peptidase, M23/M37 family protein</fullName>
    </submittedName>
</protein>
<reference evidence="5 7" key="2">
    <citation type="submission" date="2017-06" db="EMBL/GenBank/DDBJ databases">
        <authorList>
            <consortium name="Pathogen Informatics"/>
        </authorList>
    </citation>
    <scope>NUCLEOTIDE SEQUENCE [LARGE SCALE GENOMIC DNA]</scope>
    <source>
        <strain evidence="5 7">NCTC13015</strain>
    </source>
</reference>
<feature type="chain" id="PRO_5001715402" evidence="2">
    <location>
        <begin position="24"/>
        <end position="230"/>
    </location>
</feature>
<proteinExistence type="predicted"/>
<evidence type="ECO:0000313" key="6">
    <source>
        <dbReference type="Proteomes" id="UP000028780"/>
    </source>
</evidence>
<dbReference type="SUPFAM" id="SSF51261">
    <property type="entry name" value="Duplicated hybrid motif"/>
    <property type="match status" value="1"/>
</dbReference>
<dbReference type="HOGENOM" id="CLU_029425_3_1_11"/>
<dbReference type="EMBL" id="LT906467">
    <property type="protein sequence ID" value="SNV62292.1"/>
    <property type="molecule type" value="Genomic_DNA"/>
</dbReference>
<accession>A0A076NI77</accession>
<feature type="region of interest" description="Disordered" evidence="1">
    <location>
        <begin position="77"/>
        <end position="110"/>
    </location>
</feature>
<feature type="compositionally biased region" description="Low complexity" evidence="1">
    <location>
        <begin position="101"/>
        <end position="110"/>
    </location>
</feature>
<evidence type="ECO:0000313" key="4">
    <source>
        <dbReference type="EMBL" id="AIJ33083.1"/>
    </source>
</evidence>
<dbReference type="Proteomes" id="UP000215374">
    <property type="component" value="Chromosome 1"/>
</dbReference>
<dbReference type="RefSeq" id="WP_038593881.1">
    <property type="nucleotide sequence ID" value="NZ_CP009211.1"/>
</dbReference>
<dbReference type="PANTHER" id="PTHR21666">
    <property type="entry name" value="PEPTIDASE-RELATED"/>
    <property type="match status" value="1"/>
</dbReference>
<dbReference type="AlphaFoldDB" id="A0A076NI77"/>
<keyword evidence="6" id="KW-1185">Reference proteome</keyword>
<dbReference type="EMBL" id="CP009211">
    <property type="protein sequence ID" value="AIJ33083.1"/>
    <property type="molecule type" value="Genomic_DNA"/>
</dbReference>
<evidence type="ECO:0000256" key="2">
    <source>
        <dbReference type="SAM" id="SignalP"/>
    </source>
</evidence>
<keyword evidence="2" id="KW-0732">Signal</keyword>
<evidence type="ECO:0000259" key="3">
    <source>
        <dbReference type="Pfam" id="PF01551"/>
    </source>
</evidence>
<dbReference type="KEGG" id="cii:CIMIT_03430"/>